<dbReference type="NCBIfam" id="TIGR02548">
    <property type="entry name" value="casB_cse2"/>
    <property type="match status" value="1"/>
</dbReference>
<dbReference type="Proteomes" id="UP000273001">
    <property type="component" value="Chromosome"/>
</dbReference>
<dbReference type="InterPro" id="IPR038287">
    <property type="entry name" value="Cse2_sf"/>
</dbReference>
<gene>
    <name evidence="2" type="primary">casB</name>
    <name evidence="2" type="ORF">D5R93_06925</name>
</gene>
<organism evidence="2 3">
    <name type="scientific">Actinomyces lilanjuaniae</name>
    <dbReference type="NCBI Taxonomy" id="2321394"/>
    <lineage>
        <taxon>Bacteria</taxon>
        <taxon>Bacillati</taxon>
        <taxon>Actinomycetota</taxon>
        <taxon>Actinomycetes</taxon>
        <taxon>Actinomycetales</taxon>
        <taxon>Actinomycetaceae</taxon>
        <taxon>Actinomyces</taxon>
    </lineage>
</organism>
<dbReference type="Gene3D" id="1.10.520.40">
    <property type="entry name" value="CRISPR-associated protein Cse2"/>
    <property type="match status" value="1"/>
</dbReference>
<keyword evidence="3" id="KW-1185">Reference proteome</keyword>
<sequence>MTEAPVLADSTTPPQAPPQRPRGTRGKGERLASAVAAAASGLQDAYLGRRTQQKQAEARRILATLRRRAGMTADNDPLAWQAALEELLPNLDEDLLGGDEVSPYESAAFAALCLFALHMQSQTAPMHVTGQSLARAVGHLDTRRESSSIKPRFDAVLLCRNPVTRLHHLRNLVTLLRTEHIGADYGRLAVDLRLLELPDRNRVLLRWGRDFSSGHYTTPSQTSTADTTTADNR</sequence>
<evidence type="ECO:0000313" key="3">
    <source>
        <dbReference type="Proteomes" id="UP000273001"/>
    </source>
</evidence>
<evidence type="ECO:0000256" key="1">
    <source>
        <dbReference type="SAM" id="MobiDB-lite"/>
    </source>
</evidence>
<accession>A0ABM6Z3G3</accession>
<dbReference type="InterPro" id="IPR013382">
    <property type="entry name" value="CRISPR-assoc_prot_Cse2"/>
</dbReference>
<protein>
    <submittedName>
        <fullName evidence="2">Type I-E CRISPR-associated protein Cse2/CasB</fullName>
    </submittedName>
</protein>
<dbReference type="Pfam" id="PF09485">
    <property type="entry name" value="CRISPR_Cse2"/>
    <property type="match status" value="1"/>
</dbReference>
<dbReference type="EMBL" id="CP032514">
    <property type="protein sequence ID" value="AYD89828.1"/>
    <property type="molecule type" value="Genomic_DNA"/>
</dbReference>
<proteinExistence type="predicted"/>
<dbReference type="CDD" id="cd09731">
    <property type="entry name" value="Cse2_I-E"/>
    <property type="match status" value="1"/>
</dbReference>
<name>A0ABM6Z3G3_9ACTO</name>
<feature type="region of interest" description="Disordered" evidence="1">
    <location>
        <begin position="1"/>
        <end position="31"/>
    </location>
</feature>
<dbReference type="RefSeq" id="WP_120204496.1">
    <property type="nucleotide sequence ID" value="NZ_CP032514.1"/>
</dbReference>
<evidence type="ECO:0000313" key="2">
    <source>
        <dbReference type="EMBL" id="AYD89828.1"/>
    </source>
</evidence>
<reference evidence="2 3" key="1">
    <citation type="submission" date="2018-09" db="EMBL/GenBank/DDBJ databases">
        <authorList>
            <person name="Li J."/>
        </authorList>
    </citation>
    <scope>NUCLEOTIDE SEQUENCE [LARGE SCALE GENOMIC DNA]</scope>
    <source>
        <strain evidence="2 3">2129</strain>
    </source>
</reference>